<evidence type="ECO:0000313" key="6">
    <source>
        <dbReference type="Proteomes" id="UP000233618"/>
    </source>
</evidence>
<keyword evidence="2" id="KW-0238">DNA-binding</keyword>
<keyword evidence="6" id="KW-1185">Reference proteome</keyword>
<comment type="caution">
    <text evidence="5">The sequence shown here is derived from an EMBL/GenBank/DDBJ whole genome shotgun (WGS) entry which is preliminary data.</text>
</comment>
<protein>
    <recommendedName>
        <fullName evidence="4">HTH araC/xylS-type domain-containing protein</fullName>
    </recommendedName>
</protein>
<organism evidence="5 6">
    <name type="scientific">Labilibaculum manganireducens</name>
    <dbReference type="NCBI Taxonomy" id="1940525"/>
    <lineage>
        <taxon>Bacteria</taxon>
        <taxon>Pseudomonadati</taxon>
        <taxon>Bacteroidota</taxon>
        <taxon>Bacteroidia</taxon>
        <taxon>Marinilabiliales</taxon>
        <taxon>Marinifilaceae</taxon>
        <taxon>Labilibaculum</taxon>
    </lineage>
</organism>
<keyword evidence="1" id="KW-0805">Transcription regulation</keyword>
<dbReference type="EMBL" id="MVDE01000059">
    <property type="protein sequence ID" value="PKQ60566.1"/>
    <property type="molecule type" value="Genomic_DNA"/>
</dbReference>
<dbReference type="GO" id="GO:0003700">
    <property type="term" value="F:DNA-binding transcription factor activity"/>
    <property type="evidence" value="ECO:0007669"/>
    <property type="project" value="InterPro"/>
</dbReference>
<feature type="domain" description="HTH araC/xylS-type" evidence="4">
    <location>
        <begin position="187"/>
        <end position="285"/>
    </location>
</feature>
<accession>A0A2N3HR77</accession>
<dbReference type="InterPro" id="IPR018060">
    <property type="entry name" value="HTH_AraC"/>
</dbReference>
<dbReference type="GO" id="GO:0043565">
    <property type="term" value="F:sequence-specific DNA binding"/>
    <property type="evidence" value="ECO:0007669"/>
    <property type="project" value="InterPro"/>
</dbReference>
<dbReference type="PRINTS" id="PR00032">
    <property type="entry name" value="HTHARAC"/>
</dbReference>
<proteinExistence type="predicted"/>
<name>A0A2N3HR77_9BACT</name>
<dbReference type="Proteomes" id="UP000233618">
    <property type="component" value="Unassembled WGS sequence"/>
</dbReference>
<dbReference type="PANTHER" id="PTHR43280:SF34">
    <property type="entry name" value="ARAC-FAMILY TRANSCRIPTIONAL REGULATOR"/>
    <property type="match status" value="1"/>
</dbReference>
<dbReference type="Gene3D" id="2.60.120.10">
    <property type="entry name" value="Jelly Rolls"/>
    <property type="match status" value="1"/>
</dbReference>
<keyword evidence="3" id="KW-0804">Transcription</keyword>
<dbReference type="Gene3D" id="1.10.10.60">
    <property type="entry name" value="Homeodomain-like"/>
    <property type="match status" value="2"/>
</dbReference>
<dbReference type="SMART" id="SM00342">
    <property type="entry name" value="HTH_ARAC"/>
    <property type="match status" value="1"/>
</dbReference>
<dbReference type="InterPro" id="IPR013096">
    <property type="entry name" value="Cupin_2"/>
</dbReference>
<evidence type="ECO:0000256" key="2">
    <source>
        <dbReference type="ARBA" id="ARBA00023125"/>
    </source>
</evidence>
<dbReference type="PANTHER" id="PTHR43280">
    <property type="entry name" value="ARAC-FAMILY TRANSCRIPTIONAL REGULATOR"/>
    <property type="match status" value="1"/>
</dbReference>
<dbReference type="PROSITE" id="PS01124">
    <property type="entry name" value="HTH_ARAC_FAMILY_2"/>
    <property type="match status" value="1"/>
</dbReference>
<evidence type="ECO:0000313" key="5">
    <source>
        <dbReference type="EMBL" id="PKQ60566.1"/>
    </source>
</evidence>
<evidence type="ECO:0000256" key="1">
    <source>
        <dbReference type="ARBA" id="ARBA00023015"/>
    </source>
</evidence>
<dbReference type="InterPro" id="IPR020449">
    <property type="entry name" value="Tscrpt_reg_AraC-type_HTH"/>
</dbReference>
<evidence type="ECO:0000259" key="4">
    <source>
        <dbReference type="PROSITE" id="PS01124"/>
    </source>
</evidence>
<dbReference type="Pfam" id="PF07883">
    <property type="entry name" value="Cupin_2"/>
    <property type="match status" value="1"/>
</dbReference>
<gene>
    <name evidence="5" type="ORF">BZG01_20810</name>
</gene>
<dbReference type="SUPFAM" id="SSF46689">
    <property type="entry name" value="Homeodomain-like"/>
    <property type="match status" value="2"/>
</dbReference>
<dbReference type="SUPFAM" id="SSF51182">
    <property type="entry name" value="RmlC-like cupins"/>
    <property type="match status" value="1"/>
</dbReference>
<dbReference type="Pfam" id="PF12833">
    <property type="entry name" value="HTH_18"/>
    <property type="match status" value="1"/>
</dbReference>
<reference evidence="5 6" key="1">
    <citation type="journal article" date="2017" name="Front. Microbiol.">
        <title>Labilibaculum manganireducens gen. nov., sp. nov. and Labilibaculum filiforme sp. nov., Novel Bacteroidetes Isolated from Subsurface Sediments of the Baltic Sea.</title>
        <authorList>
            <person name="Vandieken V."/>
            <person name="Marshall I.P."/>
            <person name="Niemann H."/>
            <person name="Engelen B."/>
            <person name="Cypionka H."/>
        </authorList>
    </citation>
    <scope>NUCLEOTIDE SEQUENCE [LARGE SCALE GENOMIC DNA]</scope>
    <source>
        <strain evidence="5 6">59.10-2M</strain>
    </source>
</reference>
<dbReference type="InterPro" id="IPR018062">
    <property type="entry name" value="HTH_AraC-typ_CS"/>
</dbReference>
<sequence length="292" mass="34125">MSLLLEEIPIKNEHSFRSKIDVLPHIEVPWHHHPEFELIYIEKSRGTLVVGDCIDNFKDGDLIFIGPNTPHVMKNDESYYRKENDLRAIAWVVHFKEDSFGKEFFLLPEMYRIKKFLTKSFQGVRIEGSSKYKIIQLLKTLHSSEFAQRILVLLQILQVLALSDDLEYLASDNFVETFQHRNNQKLYQIYEYVSKNFQQKIELDEAAKIANMSKTAFCRFFKSKTNKTFSEFLNEMRINYAKKLLAEGRLTVAQIAYECGFNSPSYFNKTFKSATGKSPLQLRGKSLESFQS</sequence>
<dbReference type="InterPro" id="IPR009057">
    <property type="entry name" value="Homeodomain-like_sf"/>
</dbReference>
<dbReference type="InterPro" id="IPR014710">
    <property type="entry name" value="RmlC-like_jellyroll"/>
</dbReference>
<dbReference type="InterPro" id="IPR011051">
    <property type="entry name" value="RmlC_Cupin_sf"/>
</dbReference>
<dbReference type="AlphaFoldDB" id="A0A2N3HR77"/>
<dbReference type="PROSITE" id="PS00041">
    <property type="entry name" value="HTH_ARAC_FAMILY_1"/>
    <property type="match status" value="1"/>
</dbReference>
<evidence type="ECO:0000256" key="3">
    <source>
        <dbReference type="ARBA" id="ARBA00023163"/>
    </source>
</evidence>
<dbReference type="RefSeq" id="WP_101311781.1">
    <property type="nucleotide sequence ID" value="NZ_CAXXEE010000003.1"/>
</dbReference>
<dbReference type="CDD" id="cd06976">
    <property type="entry name" value="cupin_MtlR-like_N"/>
    <property type="match status" value="1"/>
</dbReference>